<evidence type="ECO:0000313" key="1">
    <source>
        <dbReference type="EMBL" id="QKF66564.1"/>
    </source>
</evidence>
<accession>A0AAE7E3N9</accession>
<reference evidence="1 2" key="1">
    <citation type="submission" date="2020-05" db="EMBL/GenBank/DDBJ databases">
        <title>Complete genome sequencing of Campylobacter and Arcobacter type strains.</title>
        <authorList>
            <person name="Miller W.G."/>
            <person name="Yee E."/>
        </authorList>
    </citation>
    <scope>NUCLEOTIDE SEQUENCE [LARGE SCALE GENOMIC DNA]</scope>
    <source>
        <strain evidence="1 2">LMG 26156</strain>
    </source>
</reference>
<dbReference type="EMBL" id="CP053840">
    <property type="protein sequence ID" value="QKF66564.1"/>
    <property type="molecule type" value="Genomic_DNA"/>
</dbReference>
<keyword evidence="2" id="KW-1185">Reference proteome</keyword>
<proteinExistence type="predicted"/>
<organism evidence="1 2">
    <name type="scientific">Arcobacter venerupis</name>
    <dbReference type="NCBI Taxonomy" id="1054033"/>
    <lineage>
        <taxon>Bacteria</taxon>
        <taxon>Pseudomonadati</taxon>
        <taxon>Campylobacterota</taxon>
        <taxon>Epsilonproteobacteria</taxon>
        <taxon>Campylobacterales</taxon>
        <taxon>Arcobacteraceae</taxon>
        <taxon>Arcobacter</taxon>
    </lineage>
</organism>
<dbReference type="KEGG" id="avp:AVENP_1008"/>
<evidence type="ECO:0000313" key="2">
    <source>
        <dbReference type="Proteomes" id="UP000503482"/>
    </source>
</evidence>
<dbReference type="AlphaFoldDB" id="A0AAE7E3N9"/>
<sequence>MSTKRKTKNDVLLSNIEVIKTLIINLYTIPKQLAYISQNNKSNFSVSDTTYMKFLNEYLPKEYEQYKKNLYFKTRISKIKEVTQIYTIIEFQFYELNFSGYINGNTRLDLTIEDYKHFMIRYFKKLYE</sequence>
<gene>
    <name evidence="1" type="ORF">AVENP_1008</name>
</gene>
<protein>
    <submittedName>
        <fullName evidence="1">Uncharacterized protein</fullName>
    </submittedName>
</protein>
<dbReference type="Proteomes" id="UP000503482">
    <property type="component" value="Chromosome"/>
</dbReference>
<dbReference type="RefSeq" id="WP_128358968.1">
    <property type="nucleotide sequence ID" value="NZ_CP053840.1"/>
</dbReference>
<name>A0AAE7E3N9_9BACT</name>